<comment type="cofactor">
    <cofactor evidence="1">
        <name>Mg(2+)</name>
        <dbReference type="ChEBI" id="CHEBI:18420"/>
    </cofactor>
</comment>
<dbReference type="InterPro" id="IPR036397">
    <property type="entry name" value="RNaseH_sf"/>
</dbReference>
<dbReference type="SUPFAM" id="SSF53098">
    <property type="entry name" value="Ribonuclease H-like"/>
    <property type="match status" value="1"/>
</dbReference>
<dbReference type="PROSITE" id="PS51165">
    <property type="entry name" value="THUMP"/>
    <property type="match status" value="1"/>
</dbReference>
<evidence type="ECO:0000259" key="18">
    <source>
        <dbReference type="PROSITE" id="PS51165"/>
    </source>
</evidence>
<evidence type="ECO:0000256" key="17">
    <source>
        <dbReference type="SAM" id="MobiDB-lite"/>
    </source>
</evidence>
<dbReference type="InterPro" id="IPR040183">
    <property type="entry name" value="THUMPD1-like"/>
</dbReference>
<evidence type="ECO:0000256" key="13">
    <source>
        <dbReference type="ARBA" id="ARBA00068097"/>
    </source>
</evidence>
<keyword evidence="7" id="KW-0269">Exonuclease</keyword>
<evidence type="ECO:0000256" key="16">
    <source>
        <dbReference type="PROSITE-ProRule" id="PRU00529"/>
    </source>
</evidence>
<dbReference type="GO" id="GO:0008270">
    <property type="term" value="F:zinc ion binding"/>
    <property type="evidence" value="ECO:0007669"/>
    <property type="project" value="UniProtKB-KW"/>
</dbReference>
<feature type="region of interest" description="Disordered" evidence="17">
    <location>
        <begin position="252"/>
        <end position="309"/>
    </location>
</feature>
<evidence type="ECO:0000256" key="7">
    <source>
        <dbReference type="ARBA" id="ARBA00022839"/>
    </source>
</evidence>
<dbReference type="GO" id="GO:0006400">
    <property type="term" value="P:tRNA modification"/>
    <property type="evidence" value="ECO:0007669"/>
    <property type="project" value="InterPro"/>
</dbReference>
<dbReference type="CDD" id="cd06133">
    <property type="entry name" value="ERI-1_3'hExo_like"/>
    <property type="match status" value="1"/>
</dbReference>
<reference evidence="19 20" key="1">
    <citation type="submission" date="2024-04" db="EMBL/GenBank/DDBJ databases">
        <authorList>
            <person name="Waldvogel A.-M."/>
            <person name="Schoenle A."/>
        </authorList>
    </citation>
    <scope>NUCLEOTIDE SEQUENCE [LARGE SCALE GENOMIC DNA]</scope>
</reference>
<dbReference type="SUPFAM" id="SSF143437">
    <property type="entry name" value="THUMP domain-like"/>
    <property type="match status" value="1"/>
</dbReference>
<dbReference type="InterPro" id="IPR051274">
    <property type="entry name" value="3-5_Exoribonuclease"/>
</dbReference>
<evidence type="ECO:0000313" key="20">
    <source>
        <dbReference type="Proteomes" id="UP001497482"/>
    </source>
</evidence>
<name>A0AAV2LGY9_KNICA</name>
<feature type="region of interest" description="Disordered" evidence="17">
    <location>
        <begin position="547"/>
        <end position="610"/>
    </location>
</feature>
<dbReference type="FunFam" id="3.30.420.10:FF:000062">
    <property type="entry name" value="ERI1 exoribonuclease 2 isoform X1"/>
    <property type="match status" value="1"/>
</dbReference>
<protein>
    <recommendedName>
        <fullName evidence="13">ERI1 exoribonuclease 2</fullName>
    </recommendedName>
    <alternativeName>
        <fullName evidence="15">Exonuclease domain-containing protein 1</fullName>
    </alternativeName>
    <alternativeName>
        <fullName evidence="14">THUMP domain-containing protein 1</fullName>
    </alternativeName>
</protein>
<keyword evidence="6" id="KW-0862">Zinc</keyword>
<keyword evidence="5" id="KW-0378">Hydrolase</keyword>
<dbReference type="Gene3D" id="3.30.420.10">
    <property type="entry name" value="Ribonuclease H-like superfamily/Ribonuclease H"/>
    <property type="match status" value="1"/>
</dbReference>
<dbReference type="Proteomes" id="UP001497482">
    <property type="component" value="Chromosome 3"/>
</dbReference>
<feature type="domain" description="THUMP" evidence="18">
    <location>
        <begin position="422"/>
        <end position="529"/>
    </location>
</feature>
<dbReference type="Pfam" id="PF02926">
    <property type="entry name" value="THUMP"/>
    <property type="match status" value="1"/>
</dbReference>
<dbReference type="PANTHER" id="PTHR23044:SF61">
    <property type="entry name" value="3'-5' EXORIBONUCLEASE 1-RELATED"/>
    <property type="match status" value="1"/>
</dbReference>
<evidence type="ECO:0000256" key="14">
    <source>
        <dbReference type="ARBA" id="ARBA00074795"/>
    </source>
</evidence>
<evidence type="ECO:0000256" key="10">
    <source>
        <dbReference type="ARBA" id="ARBA00053258"/>
    </source>
</evidence>
<dbReference type="GO" id="GO:0003723">
    <property type="term" value="F:RNA binding"/>
    <property type="evidence" value="ECO:0007669"/>
    <property type="project" value="UniProtKB-UniRule"/>
</dbReference>
<dbReference type="InterPro" id="IPR047201">
    <property type="entry name" value="ERI-1_3'hExo-like"/>
</dbReference>
<evidence type="ECO:0000256" key="8">
    <source>
        <dbReference type="ARBA" id="ARBA00022842"/>
    </source>
</evidence>
<evidence type="ECO:0000256" key="6">
    <source>
        <dbReference type="ARBA" id="ARBA00022833"/>
    </source>
</evidence>
<keyword evidence="8" id="KW-0460">Magnesium</keyword>
<keyword evidence="20" id="KW-1185">Reference proteome</keyword>
<accession>A0AAV2LGY9</accession>
<keyword evidence="3" id="KW-0479">Metal-binding</keyword>
<dbReference type="FunFam" id="3.30.2300.10:FF:000001">
    <property type="entry name" value="THUMP domain-containing protein 1"/>
    <property type="match status" value="1"/>
</dbReference>
<feature type="compositionally biased region" description="Basic and acidic residues" evidence="17">
    <location>
        <begin position="547"/>
        <end position="597"/>
    </location>
</feature>
<evidence type="ECO:0000256" key="2">
    <source>
        <dbReference type="ARBA" id="ARBA00022722"/>
    </source>
</evidence>
<dbReference type="InterPro" id="IPR013520">
    <property type="entry name" value="Ribonucl_H"/>
</dbReference>
<keyword evidence="4" id="KW-0863">Zinc-finger</keyword>
<evidence type="ECO:0000256" key="11">
    <source>
        <dbReference type="ARBA" id="ARBA00060731"/>
    </source>
</evidence>
<dbReference type="Pfam" id="PF00929">
    <property type="entry name" value="RNase_T"/>
    <property type="match status" value="2"/>
</dbReference>
<comment type="function">
    <text evidence="10">Functions as a tRNA-binding adapter to mediate NAT10-dependent tRNA acetylation modifying cytidine to N4-acetylcytidine (ac4C).</text>
</comment>
<dbReference type="InterPro" id="IPR004114">
    <property type="entry name" value="THUMP_dom"/>
</dbReference>
<evidence type="ECO:0000256" key="12">
    <source>
        <dbReference type="ARBA" id="ARBA00065332"/>
    </source>
</evidence>
<comment type="subunit">
    <text evidence="12">Interacts with NAT10. Binds tRNA.</text>
</comment>
<keyword evidence="2" id="KW-0540">Nuclease</keyword>
<dbReference type="SMART" id="SM00981">
    <property type="entry name" value="THUMP"/>
    <property type="match status" value="1"/>
</dbReference>
<dbReference type="GO" id="GO:0000175">
    <property type="term" value="F:3'-5'-RNA exonuclease activity"/>
    <property type="evidence" value="ECO:0007669"/>
    <property type="project" value="InterPro"/>
</dbReference>
<evidence type="ECO:0000313" key="19">
    <source>
        <dbReference type="EMBL" id="CAL1600801.1"/>
    </source>
</evidence>
<keyword evidence="16" id="KW-0694">RNA-binding</keyword>
<gene>
    <name evidence="19" type="ORF">KC01_LOCUS28878</name>
</gene>
<evidence type="ECO:0000256" key="4">
    <source>
        <dbReference type="ARBA" id="ARBA00022771"/>
    </source>
</evidence>
<evidence type="ECO:0000256" key="1">
    <source>
        <dbReference type="ARBA" id="ARBA00001946"/>
    </source>
</evidence>
<evidence type="ECO:0000256" key="15">
    <source>
        <dbReference type="ARBA" id="ARBA00083876"/>
    </source>
</evidence>
<dbReference type="InterPro" id="IPR012337">
    <property type="entry name" value="RNaseH-like_sf"/>
</dbReference>
<evidence type="ECO:0000256" key="3">
    <source>
        <dbReference type="ARBA" id="ARBA00022723"/>
    </source>
</evidence>
<evidence type="ECO:0000256" key="5">
    <source>
        <dbReference type="ARBA" id="ARBA00022801"/>
    </source>
</evidence>
<feature type="compositionally biased region" description="Basic and acidic residues" evidence="17">
    <location>
        <begin position="252"/>
        <end position="266"/>
    </location>
</feature>
<dbReference type="EMBL" id="OZ035825">
    <property type="protein sequence ID" value="CAL1600801.1"/>
    <property type="molecule type" value="Genomic_DNA"/>
</dbReference>
<comment type="similarity">
    <text evidence="11">Belongs to the THUMPD1 family.</text>
</comment>
<evidence type="ECO:0000256" key="9">
    <source>
        <dbReference type="ARBA" id="ARBA00038042"/>
    </source>
</evidence>
<comment type="similarity">
    <text evidence="9">Belongs to the ERI2 family.</text>
</comment>
<dbReference type="PANTHER" id="PTHR23044">
    <property type="entry name" value="3'-5' EXONUCLEASE ERI1-RELATED"/>
    <property type="match status" value="1"/>
</dbReference>
<dbReference type="Gene3D" id="3.30.2300.10">
    <property type="entry name" value="THUMP superfamily"/>
    <property type="match status" value="1"/>
</dbReference>
<proteinExistence type="inferred from homology"/>
<dbReference type="CDD" id="cd11717">
    <property type="entry name" value="THUMP_THUMPD1_like"/>
    <property type="match status" value="1"/>
</dbReference>
<organism evidence="19 20">
    <name type="scientific">Knipowitschia caucasica</name>
    <name type="common">Caucasian dwarf goby</name>
    <name type="synonym">Pomatoschistus caucasicus</name>
    <dbReference type="NCBI Taxonomy" id="637954"/>
    <lineage>
        <taxon>Eukaryota</taxon>
        <taxon>Metazoa</taxon>
        <taxon>Chordata</taxon>
        <taxon>Craniata</taxon>
        <taxon>Vertebrata</taxon>
        <taxon>Euteleostomi</taxon>
        <taxon>Actinopterygii</taxon>
        <taxon>Neopterygii</taxon>
        <taxon>Teleostei</taxon>
        <taxon>Neoteleostei</taxon>
        <taxon>Acanthomorphata</taxon>
        <taxon>Gobiaria</taxon>
        <taxon>Gobiiformes</taxon>
        <taxon>Gobioidei</taxon>
        <taxon>Gobiidae</taxon>
        <taxon>Gobiinae</taxon>
        <taxon>Knipowitschia</taxon>
    </lineage>
</organism>
<dbReference type="AlphaFoldDB" id="A0AAV2LGY9"/>
<dbReference type="SMART" id="SM00479">
    <property type="entry name" value="EXOIII"/>
    <property type="match status" value="1"/>
</dbReference>
<sequence>MATKRLAKELGLLRQRSSSSSGSKKLVSNQIFAYIVVIDFESTCWKEKNNYGQEIIEFPAVLLNTSTGEVEREFHSYVQPQEHPILSSFCTELTGISQSQVEAGVPLQICLSRFSRWLQTLQQQKGLEFPNRQPSTEASNTSTLCTFLTWSDWDLGVCLQYECKRKQINKPHMLNSWIDLRSTYRLFYNRKPKGLNGALQDLGIQFEGREHSGLDDARNTAQLAARMTRDGCVLRLTRCLDPMPITAKVKSLAEARKPSIQKENDHGTPIITRSASSPFAGEAGMSGGQSESRKRAKKRYGGGGGKRCRGSRELEVGMQGVLITCNMNEKKCTSEAFNLLGEYADELYGPEKCKLQSAEGSSEEEEGDDVEAALKKEVEQLKGAQAKQQRRFQALESGANNVIFIKTHNLESDKLVHHILSDLHTTKKKKSRVILRMLPVTGTCKAFQEDMLKFLSTFLEPWFKTPNAASYQIVFKARNSSHNKKEEVIKAVAGLVGKLNPKNKVDLTSPELTIIVEVIKAVCCVSVVRDYTLFRKYNVQEVLKDDIKPPEEPKDKVAGEEPKDKGAGEEPKDKGAGEEPKDKGAGEDLRDQGKGEAKQSTNLENSERAQ</sequence>